<sequence>MALHLEQFVAEVKTDIDAFAADYKAQHAANPEHYPLELNDDNAGLWTEFFMDFIVLRGKPGCFSTGRDSASCAARLGVPCPRLLFS</sequence>
<dbReference type="EMBL" id="QPIJ01000001">
    <property type="protein sequence ID" value="RCV93595.1"/>
    <property type="molecule type" value="Genomic_DNA"/>
</dbReference>
<protein>
    <submittedName>
        <fullName evidence="1">Uncharacterized protein</fullName>
    </submittedName>
</protein>
<organism evidence="1 2">
    <name type="scientific">Vreelandella rituensis</name>
    <dbReference type="NCBI Taxonomy" id="2282306"/>
    <lineage>
        <taxon>Bacteria</taxon>
        <taxon>Pseudomonadati</taxon>
        <taxon>Pseudomonadota</taxon>
        <taxon>Gammaproteobacteria</taxon>
        <taxon>Oceanospirillales</taxon>
        <taxon>Halomonadaceae</taxon>
        <taxon>Vreelandella</taxon>
    </lineage>
</organism>
<dbReference type="Proteomes" id="UP000253204">
    <property type="component" value="Unassembled WGS sequence"/>
</dbReference>
<comment type="caution">
    <text evidence="1">The sequence shown here is derived from an EMBL/GenBank/DDBJ whole genome shotgun (WGS) entry which is preliminary data.</text>
</comment>
<evidence type="ECO:0000313" key="2">
    <source>
        <dbReference type="Proteomes" id="UP000253204"/>
    </source>
</evidence>
<name>A0A368U9H4_9GAMM</name>
<dbReference type="RefSeq" id="WP_114484923.1">
    <property type="nucleotide sequence ID" value="NZ_CBCSHM010000005.1"/>
</dbReference>
<gene>
    <name evidence="1" type="ORF">DU506_00125</name>
</gene>
<dbReference type="OrthoDB" id="6928825at2"/>
<accession>A0A368U9H4</accession>
<reference evidence="1 2" key="1">
    <citation type="submission" date="2018-07" db="EMBL/GenBank/DDBJ databases">
        <title>Halomonas rutogse sp. nov., isolated from Lake TangqianCo on Tibetan Plateau.</title>
        <authorList>
            <person name="Lu H."/>
            <person name="Xing P."/>
            <person name="Wu Q."/>
        </authorList>
    </citation>
    <scope>NUCLEOTIDE SEQUENCE [LARGE SCALE GENOMIC DNA]</scope>
    <source>
        <strain evidence="1 2">TQ8S</strain>
    </source>
</reference>
<keyword evidence="2" id="KW-1185">Reference proteome</keyword>
<evidence type="ECO:0000313" key="1">
    <source>
        <dbReference type="EMBL" id="RCV93595.1"/>
    </source>
</evidence>
<proteinExistence type="predicted"/>
<dbReference type="AlphaFoldDB" id="A0A368U9H4"/>